<evidence type="ECO:0000313" key="7">
    <source>
        <dbReference type="EMBL" id="SMX88219.1"/>
    </source>
</evidence>
<evidence type="ECO:0000259" key="5">
    <source>
        <dbReference type="Pfam" id="PF00370"/>
    </source>
</evidence>
<dbReference type="Pfam" id="PF00370">
    <property type="entry name" value="FGGY_N"/>
    <property type="match status" value="1"/>
</dbReference>
<keyword evidence="4 7" id="KW-0418">Kinase</keyword>
<name>A0A2H1JL90_9MICO</name>
<evidence type="ECO:0000313" key="8">
    <source>
        <dbReference type="Proteomes" id="UP000234333"/>
    </source>
</evidence>
<dbReference type="GO" id="GO:0016301">
    <property type="term" value="F:kinase activity"/>
    <property type="evidence" value="ECO:0007669"/>
    <property type="project" value="UniProtKB-KW"/>
</dbReference>
<keyword evidence="3" id="KW-0808">Transferase</keyword>
<evidence type="ECO:0000256" key="2">
    <source>
        <dbReference type="ARBA" id="ARBA00022629"/>
    </source>
</evidence>
<dbReference type="SUPFAM" id="SSF53067">
    <property type="entry name" value="Actin-like ATPase domain"/>
    <property type="match status" value="2"/>
</dbReference>
<dbReference type="EMBL" id="FXZC01000004">
    <property type="protein sequence ID" value="SMX88219.1"/>
    <property type="molecule type" value="Genomic_DNA"/>
</dbReference>
<evidence type="ECO:0000256" key="3">
    <source>
        <dbReference type="ARBA" id="ARBA00022679"/>
    </source>
</evidence>
<dbReference type="GeneID" id="99775009"/>
<keyword evidence="2" id="KW-0119">Carbohydrate metabolism</keyword>
<comment type="similarity">
    <text evidence="1">Belongs to the FGGY kinase family.</text>
</comment>
<dbReference type="Pfam" id="PF02782">
    <property type="entry name" value="FGGY_C"/>
    <property type="match status" value="1"/>
</dbReference>
<dbReference type="InterPro" id="IPR050406">
    <property type="entry name" value="FGGY_Carb_Kinase"/>
</dbReference>
<feature type="domain" description="Carbohydrate kinase FGGY C-terminal" evidence="6">
    <location>
        <begin position="286"/>
        <end position="484"/>
    </location>
</feature>
<gene>
    <name evidence="7" type="ORF">BC102111_02397</name>
</gene>
<sequence length="541" mass="57150">MESERTSIRGTDQETKRLIESGTAVLGIELGSTRIKACLIAPEGVSLATGSSEWESRLVDGHWTYGIGDVWSGVAGAVADLRRQVQDAYDAELTSLASLGVSGMMHGYLAFDSDDQLLVPFRTWRDTTTARSAAELTQLLDINIPMRWTVAHLYQAILDREEHVAGVDYLTTLAGYVHWQLTGEKVLGIGDASGMFPVDPQTGDFDAERLAKFDSRLGGTPLRRSLRSLLPRVMSAGTRAGTLTARGAELLDPSGALRPGTTLCPPEGDAGTGMVATNSVRPRTGNVSVGTSIFAMVVLERPVEALHTEIDLVATPDGATVAMVHCNNGADELRRWVSLFKQAAVALGGQHSIADDDAFRVLLSAAEDSAADADGIVIFNNIAGEPVTGLVDGLPLMVRSPGSQLNLGNLMRAQVYSVFASLAIGMEVLGGEGVEIDSLNAHGGIFRTAGIAQRFLAAAAGTPTVVSESAGDGGAWGIALLAAYLDHADKPLAQFLDCAVFSGTWTHTVTPTPSDMAGFRSFLDRYRRGLPVEAAAAELLS</sequence>
<dbReference type="InterPro" id="IPR018485">
    <property type="entry name" value="FGGY_C"/>
</dbReference>
<dbReference type="InterPro" id="IPR043129">
    <property type="entry name" value="ATPase_NBD"/>
</dbReference>
<feature type="domain" description="Carbohydrate kinase FGGY N-terminal" evidence="5">
    <location>
        <begin position="25"/>
        <end position="250"/>
    </location>
</feature>
<dbReference type="GO" id="GO:0042732">
    <property type="term" value="P:D-xylose metabolic process"/>
    <property type="evidence" value="ECO:0007669"/>
    <property type="project" value="UniProtKB-KW"/>
</dbReference>
<dbReference type="PANTHER" id="PTHR43095">
    <property type="entry name" value="SUGAR KINASE"/>
    <property type="match status" value="1"/>
</dbReference>
<dbReference type="RefSeq" id="WP_101624455.1">
    <property type="nucleotide sequence ID" value="NZ_FXZC01000004.1"/>
</dbReference>
<dbReference type="AlphaFoldDB" id="A0A2H1JL90"/>
<proteinExistence type="inferred from homology"/>
<dbReference type="CDD" id="cd07809">
    <property type="entry name" value="ASKHA_NBD_FGGY_BaXK-like"/>
    <property type="match status" value="1"/>
</dbReference>
<evidence type="ECO:0000256" key="4">
    <source>
        <dbReference type="ARBA" id="ARBA00022777"/>
    </source>
</evidence>
<evidence type="ECO:0000259" key="6">
    <source>
        <dbReference type="Pfam" id="PF02782"/>
    </source>
</evidence>
<evidence type="ECO:0000256" key="1">
    <source>
        <dbReference type="ARBA" id="ARBA00009156"/>
    </source>
</evidence>
<reference evidence="7 8" key="1">
    <citation type="submission" date="2017-03" db="EMBL/GenBank/DDBJ databases">
        <authorList>
            <person name="Afonso C.L."/>
            <person name="Miller P.J."/>
            <person name="Scott M.A."/>
            <person name="Spackman E."/>
            <person name="Goraichik I."/>
            <person name="Dimitrov K.M."/>
            <person name="Suarez D.L."/>
            <person name="Swayne D.E."/>
        </authorList>
    </citation>
    <scope>NUCLEOTIDE SEQUENCE [LARGE SCALE GENOMIC DNA]</scope>
    <source>
        <strain evidence="7 8">CIP 102111</strain>
    </source>
</reference>
<organism evidence="7 8">
    <name type="scientific">Brevibacterium casei CIP 102111</name>
    <dbReference type="NCBI Taxonomy" id="1255625"/>
    <lineage>
        <taxon>Bacteria</taxon>
        <taxon>Bacillati</taxon>
        <taxon>Actinomycetota</taxon>
        <taxon>Actinomycetes</taxon>
        <taxon>Micrococcales</taxon>
        <taxon>Brevibacteriaceae</taxon>
        <taxon>Brevibacterium</taxon>
    </lineage>
</organism>
<accession>A0A2H1JL90</accession>
<dbReference type="PANTHER" id="PTHR43095:SF5">
    <property type="entry name" value="XYLULOSE KINASE"/>
    <property type="match status" value="1"/>
</dbReference>
<dbReference type="Gene3D" id="3.30.420.40">
    <property type="match status" value="2"/>
</dbReference>
<keyword evidence="2" id="KW-0859">Xylose metabolism</keyword>
<dbReference type="Proteomes" id="UP000234333">
    <property type="component" value="Unassembled WGS sequence"/>
</dbReference>
<dbReference type="InterPro" id="IPR018484">
    <property type="entry name" value="FGGY_N"/>
</dbReference>
<protein>
    <submittedName>
        <fullName evidence="7">Sugar (Pentulose or hexulose) kinase</fullName>
    </submittedName>
</protein>